<proteinExistence type="predicted"/>
<accession>A0A2P2QQU9</accession>
<evidence type="ECO:0000256" key="1">
    <source>
        <dbReference type="SAM" id="MobiDB-lite"/>
    </source>
</evidence>
<dbReference type="AlphaFoldDB" id="A0A2P2QQU9"/>
<organism evidence="2">
    <name type="scientific">Rhizophora mucronata</name>
    <name type="common">Asiatic mangrove</name>
    <dbReference type="NCBI Taxonomy" id="61149"/>
    <lineage>
        <taxon>Eukaryota</taxon>
        <taxon>Viridiplantae</taxon>
        <taxon>Streptophyta</taxon>
        <taxon>Embryophyta</taxon>
        <taxon>Tracheophyta</taxon>
        <taxon>Spermatophyta</taxon>
        <taxon>Magnoliopsida</taxon>
        <taxon>eudicotyledons</taxon>
        <taxon>Gunneridae</taxon>
        <taxon>Pentapetalae</taxon>
        <taxon>rosids</taxon>
        <taxon>fabids</taxon>
        <taxon>Malpighiales</taxon>
        <taxon>Rhizophoraceae</taxon>
        <taxon>Rhizophora</taxon>
    </lineage>
</organism>
<protein>
    <submittedName>
        <fullName evidence="2">Uncharacterized protein</fullName>
    </submittedName>
</protein>
<feature type="region of interest" description="Disordered" evidence="1">
    <location>
        <begin position="16"/>
        <end position="38"/>
    </location>
</feature>
<dbReference type="EMBL" id="GGEC01088876">
    <property type="protein sequence ID" value="MBX69360.1"/>
    <property type="molecule type" value="Transcribed_RNA"/>
</dbReference>
<feature type="compositionally biased region" description="Polar residues" evidence="1">
    <location>
        <begin position="18"/>
        <end position="31"/>
    </location>
</feature>
<name>A0A2P2QQU9_RHIMU</name>
<reference evidence="2" key="1">
    <citation type="submission" date="2018-02" db="EMBL/GenBank/DDBJ databases">
        <title>Rhizophora mucronata_Transcriptome.</title>
        <authorList>
            <person name="Meera S.P."/>
            <person name="Sreeshan A."/>
            <person name="Augustine A."/>
        </authorList>
    </citation>
    <scope>NUCLEOTIDE SEQUENCE</scope>
    <source>
        <tissue evidence="2">Leaf</tissue>
    </source>
</reference>
<sequence>MLSPFCTSHNKLEAQESIRFSDSGQKTSWQASPPDPTHMKWFFN</sequence>
<evidence type="ECO:0000313" key="2">
    <source>
        <dbReference type="EMBL" id="MBX69360.1"/>
    </source>
</evidence>